<comment type="caution">
    <text evidence="10">The sequence shown here is derived from an EMBL/GenBank/DDBJ whole genome shotgun (WGS) entry which is preliminary data.</text>
</comment>
<evidence type="ECO:0000256" key="2">
    <source>
        <dbReference type="ARBA" id="ARBA00022801"/>
    </source>
</evidence>
<accession>A0A1V9Z9J0</accession>
<feature type="transmembrane region" description="Helical" evidence="8">
    <location>
        <begin position="212"/>
        <end position="232"/>
    </location>
</feature>
<name>A0A1V9Z9J0_ACHHY</name>
<dbReference type="AlphaFoldDB" id="A0A1V9Z9J0"/>
<evidence type="ECO:0000256" key="6">
    <source>
        <dbReference type="ARBA" id="ARBA00023326"/>
    </source>
</evidence>
<evidence type="ECO:0000313" key="10">
    <source>
        <dbReference type="EMBL" id="OQR94675.1"/>
    </source>
</evidence>
<sequence length="524" mass="57208">MAYPLSSPVPVLAEPAEFISPEQEKPADYRGRLTIWPGLLLAVVLLVGGFISLAVLGDQVRTQTQARVQAKLLGMAARKRIAINGSVNGGGLVDPRDHQVDNPSQYPPRQCQLPNYVSKNNGIYVEDGIASLKISIKGVNWFGAETEAAIPSGLWDNGANGTTMMAIASFLSRSNFNSVRFPLCVEHILKDTRPNPSLLNRQSNRAFDISNYMAMIQSVVLALGTYNISVLLDLHTLTPTDKGDNWFSDSMPQASVLRSVDILTANLCAPAYWNILGLDLKNEPWRGTWGTGDADDFRAGATLLGNRMLAGCPSWLAFVEGIWGRHEVSNRFAYFDWWGGGLQAAGALPVQLTAPNKVVYAPHYYNPSVSVQPYMYDLTRGTVDTTGAIQGYVELSDAELRDRVDATMLSMFGYLANASSQALVLGELGGLFAGDTHPRRTNQRVTRYVLDTIATGIGYSGGYVWSLNPESGYAFSDAATFGQFHEGVVEASWLKANDEYLDVLKILDTTPHLRPFPCTPLSEL</sequence>
<evidence type="ECO:0000256" key="3">
    <source>
        <dbReference type="ARBA" id="ARBA00023001"/>
    </source>
</evidence>
<dbReference type="GO" id="GO:0004553">
    <property type="term" value="F:hydrolase activity, hydrolyzing O-glycosyl compounds"/>
    <property type="evidence" value="ECO:0007669"/>
    <property type="project" value="InterPro"/>
</dbReference>
<keyword evidence="5 7" id="KW-0326">Glycosidase</keyword>
<comment type="similarity">
    <text evidence="1 7">Belongs to the glycosyl hydrolase 5 (cellulase A) family.</text>
</comment>
<feature type="transmembrane region" description="Helical" evidence="8">
    <location>
        <begin position="35"/>
        <end position="57"/>
    </location>
</feature>
<dbReference type="InterPro" id="IPR017853">
    <property type="entry name" value="GH"/>
</dbReference>
<dbReference type="OrthoDB" id="442731at2759"/>
<dbReference type="SUPFAM" id="SSF51445">
    <property type="entry name" value="(Trans)glycosidases"/>
    <property type="match status" value="1"/>
</dbReference>
<keyword evidence="6" id="KW-0624">Polysaccharide degradation</keyword>
<dbReference type="InterPro" id="IPR001547">
    <property type="entry name" value="Glyco_hydro_5"/>
</dbReference>
<feature type="domain" description="Glycoside hydrolase family 5" evidence="9">
    <location>
        <begin position="136"/>
        <end position="444"/>
    </location>
</feature>
<evidence type="ECO:0000256" key="8">
    <source>
        <dbReference type="SAM" id="Phobius"/>
    </source>
</evidence>
<protein>
    <submittedName>
        <fullName evidence="10">Cell 5A endo-1,4-betaglucanase</fullName>
    </submittedName>
</protein>
<dbReference type="GO" id="GO:0030245">
    <property type="term" value="P:cellulose catabolic process"/>
    <property type="evidence" value="ECO:0007669"/>
    <property type="project" value="UniProtKB-KW"/>
</dbReference>
<reference evidence="10 11" key="1">
    <citation type="journal article" date="2014" name="Genome Biol. Evol.">
        <title>The secreted proteins of Achlya hypogyna and Thraustotheca clavata identify the ancestral oomycete secretome and reveal gene acquisitions by horizontal gene transfer.</title>
        <authorList>
            <person name="Misner I."/>
            <person name="Blouin N."/>
            <person name="Leonard G."/>
            <person name="Richards T.A."/>
            <person name="Lane C.E."/>
        </authorList>
    </citation>
    <scope>NUCLEOTIDE SEQUENCE [LARGE SCALE GENOMIC DNA]</scope>
    <source>
        <strain evidence="10 11">ATCC 48635</strain>
    </source>
</reference>
<dbReference type="PANTHER" id="PTHR35923">
    <property type="entry name" value="MAJOR EXTRACELLULAR ENDOGLUCANASE"/>
    <property type="match status" value="1"/>
</dbReference>
<evidence type="ECO:0000313" key="11">
    <source>
        <dbReference type="Proteomes" id="UP000243579"/>
    </source>
</evidence>
<dbReference type="STRING" id="1202772.A0A1V9Z9J0"/>
<dbReference type="EMBL" id="JNBR01000354">
    <property type="protein sequence ID" value="OQR94675.1"/>
    <property type="molecule type" value="Genomic_DNA"/>
</dbReference>
<keyword evidence="3" id="KW-0136">Cellulose degradation</keyword>
<organism evidence="10 11">
    <name type="scientific">Achlya hypogyna</name>
    <name type="common">Oomycete</name>
    <name type="synonym">Protoachlya hypogyna</name>
    <dbReference type="NCBI Taxonomy" id="1202772"/>
    <lineage>
        <taxon>Eukaryota</taxon>
        <taxon>Sar</taxon>
        <taxon>Stramenopiles</taxon>
        <taxon>Oomycota</taxon>
        <taxon>Saprolegniomycetes</taxon>
        <taxon>Saprolegniales</taxon>
        <taxon>Achlyaceae</taxon>
        <taxon>Achlya</taxon>
    </lineage>
</organism>
<keyword evidence="8" id="KW-0472">Membrane</keyword>
<evidence type="ECO:0000256" key="5">
    <source>
        <dbReference type="ARBA" id="ARBA00023295"/>
    </source>
</evidence>
<dbReference type="Gene3D" id="3.20.20.80">
    <property type="entry name" value="Glycosidases"/>
    <property type="match status" value="1"/>
</dbReference>
<evidence type="ECO:0000256" key="1">
    <source>
        <dbReference type="ARBA" id="ARBA00005641"/>
    </source>
</evidence>
<dbReference type="PANTHER" id="PTHR35923:SF2">
    <property type="entry name" value="ENDOGLUCANASE"/>
    <property type="match status" value="1"/>
</dbReference>
<evidence type="ECO:0000256" key="4">
    <source>
        <dbReference type="ARBA" id="ARBA00023277"/>
    </source>
</evidence>
<evidence type="ECO:0000256" key="7">
    <source>
        <dbReference type="RuleBase" id="RU361153"/>
    </source>
</evidence>
<dbReference type="Proteomes" id="UP000243579">
    <property type="component" value="Unassembled WGS sequence"/>
</dbReference>
<keyword evidence="2 7" id="KW-0378">Hydrolase</keyword>
<keyword evidence="8" id="KW-1133">Transmembrane helix</keyword>
<dbReference type="Pfam" id="PF00150">
    <property type="entry name" value="Cellulase"/>
    <property type="match status" value="1"/>
</dbReference>
<evidence type="ECO:0000259" key="9">
    <source>
        <dbReference type="Pfam" id="PF00150"/>
    </source>
</evidence>
<keyword evidence="11" id="KW-1185">Reference proteome</keyword>
<keyword evidence="8" id="KW-0812">Transmembrane</keyword>
<keyword evidence="4" id="KW-0119">Carbohydrate metabolism</keyword>
<proteinExistence type="inferred from homology"/>
<gene>
    <name evidence="10" type="ORF">ACHHYP_00967</name>
</gene>